<dbReference type="AlphaFoldDB" id="A0A8H6ZED0"/>
<evidence type="ECO:0000313" key="2">
    <source>
        <dbReference type="Proteomes" id="UP000623467"/>
    </source>
</evidence>
<proteinExistence type="predicted"/>
<dbReference type="Gene3D" id="3.80.10.10">
    <property type="entry name" value="Ribonuclease Inhibitor"/>
    <property type="match status" value="1"/>
</dbReference>
<reference evidence="1" key="1">
    <citation type="submission" date="2020-05" db="EMBL/GenBank/DDBJ databases">
        <title>Mycena genomes resolve the evolution of fungal bioluminescence.</title>
        <authorList>
            <person name="Tsai I.J."/>
        </authorList>
    </citation>
    <scope>NUCLEOTIDE SEQUENCE</scope>
    <source>
        <strain evidence="1">160909Yilan</strain>
    </source>
</reference>
<evidence type="ECO:0008006" key="3">
    <source>
        <dbReference type="Google" id="ProtNLM"/>
    </source>
</evidence>
<sequence length="406" mass="44724">MSSIPSELIIALGSLRVADSMPAIPFELIAAIVDELEHDRASLKACSLVATPFCAPSQRHLFRAMWLHRENWQFYTSAQKALHRGTKIPSGTIKRVSALFSKSPHLAVYVRDLTIDLPDSADEDIPLAQVLQAVTKLERLVISGLVVRWDDLSRSLTSAILDVFVRPTLESLHLLNIQDLPSSAILSALSSMRVLSLHHPTLSDEETLEQGGPLIASKIHHLTLSSVLLPTYELILSTRAPKLGNVRKLLLDTSANLHIDRILTSVAATLVELDIKCGVLPFALMLPSLTSLRFLTLRIARGTTRRLPEGLWGTLVGLPRVSLTLVFAINTRLVEGEWAEEGPLTGLDDCQTKTMHCQLLFLDSNVMEATRNNAFDSFCAALRAALPGFELEFSSMDETSYINQLP</sequence>
<dbReference type="Proteomes" id="UP000623467">
    <property type="component" value="Unassembled WGS sequence"/>
</dbReference>
<protein>
    <recommendedName>
        <fullName evidence="3">F-box domain-containing protein</fullName>
    </recommendedName>
</protein>
<keyword evidence="2" id="KW-1185">Reference proteome</keyword>
<accession>A0A8H6ZED0</accession>
<dbReference type="SUPFAM" id="SSF52047">
    <property type="entry name" value="RNI-like"/>
    <property type="match status" value="1"/>
</dbReference>
<gene>
    <name evidence="1" type="ORF">MSAN_00420000</name>
</gene>
<name>A0A8H6ZED0_9AGAR</name>
<dbReference type="InterPro" id="IPR032675">
    <property type="entry name" value="LRR_dom_sf"/>
</dbReference>
<dbReference type="EMBL" id="JACAZH010000002">
    <property type="protein sequence ID" value="KAF7375331.1"/>
    <property type="molecule type" value="Genomic_DNA"/>
</dbReference>
<comment type="caution">
    <text evidence="1">The sequence shown here is derived from an EMBL/GenBank/DDBJ whole genome shotgun (WGS) entry which is preliminary data.</text>
</comment>
<dbReference type="OrthoDB" id="2846898at2759"/>
<evidence type="ECO:0000313" key="1">
    <source>
        <dbReference type="EMBL" id="KAF7375331.1"/>
    </source>
</evidence>
<organism evidence="1 2">
    <name type="scientific">Mycena sanguinolenta</name>
    <dbReference type="NCBI Taxonomy" id="230812"/>
    <lineage>
        <taxon>Eukaryota</taxon>
        <taxon>Fungi</taxon>
        <taxon>Dikarya</taxon>
        <taxon>Basidiomycota</taxon>
        <taxon>Agaricomycotina</taxon>
        <taxon>Agaricomycetes</taxon>
        <taxon>Agaricomycetidae</taxon>
        <taxon>Agaricales</taxon>
        <taxon>Marasmiineae</taxon>
        <taxon>Mycenaceae</taxon>
        <taxon>Mycena</taxon>
    </lineage>
</organism>